<feature type="transmembrane region" description="Helical" evidence="2">
    <location>
        <begin position="66"/>
        <end position="88"/>
    </location>
</feature>
<accession>A0A1G6PGQ6</accession>
<proteinExistence type="predicted"/>
<organism evidence="3 4">
    <name type="scientific">Rhodococcus tukisamuensis</name>
    <dbReference type="NCBI Taxonomy" id="168276"/>
    <lineage>
        <taxon>Bacteria</taxon>
        <taxon>Bacillati</taxon>
        <taxon>Actinomycetota</taxon>
        <taxon>Actinomycetes</taxon>
        <taxon>Mycobacteriales</taxon>
        <taxon>Nocardiaceae</taxon>
        <taxon>Rhodococcus</taxon>
    </lineage>
</organism>
<gene>
    <name evidence="3" type="ORF">SAMN05444580_101905</name>
</gene>
<keyword evidence="4" id="KW-1185">Reference proteome</keyword>
<sequence>MCGPCHARVKSGENAVTDEPDDNTAPPADKALLAVAAVLLALPLVAILWVPFYARKDPELGGVPFFFWYQFAWVFLCAAATWAAYRLVLKARPHRPMRGSADDGDAR</sequence>
<evidence type="ECO:0000313" key="3">
    <source>
        <dbReference type="EMBL" id="SDC79343.1"/>
    </source>
</evidence>
<keyword evidence="2" id="KW-0812">Transmembrane</keyword>
<dbReference type="Proteomes" id="UP000199417">
    <property type="component" value="Unassembled WGS sequence"/>
</dbReference>
<keyword evidence="2" id="KW-1133">Transmembrane helix</keyword>
<protein>
    <recommendedName>
        <fullName evidence="5">DUF3311 domain-containing protein</fullName>
    </recommendedName>
</protein>
<evidence type="ECO:0000256" key="2">
    <source>
        <dbReference type="SAM" id="Phobius"/>
    </source>
</evidence>
<name>A0A1G6PGQ6_9NOCA</name>
<reference evidence="3 4" key="1">
    <citation type="submission" date="2016-10" db="EMBL/GenBank/DDBJ databases">
        <authorList>
            <person name="de Groot N.N."/>
        </authorList>
    </citation>
    <scope>NUCLEOTIDE SEQUENCE [LARGE SCALE GENOMIC DNA]</scope>
    <source>
        <strain evidence="3 4">JCM 11308</strain>
    </source>
</reference>
<dbReference type="STRING" id="168276.SAMN05444580_101905"/>
<evidence type="ECO:0008006" key="5">
    <source>
        <dbReference type="Google" id="ProtNLM"/>
    </source>
</evidence>
<dbReference type="Pfam" id="PF11755">
    <property type="entry name" value="DUF3311"/>
    <property type="match status" value="1"/>
</dbReference>
<evidence type="ECO:0000313" key="4">
    <source>
        <dbReference type="Proteomes" id="UP000199417"/>
    </source>
</evidence>
<keyword evidence="2" id="KW-0472">Membrane</keyword>
<feature type="region of interest" description="Disordered" evidence="1">
    <location>
        <begin position="1"/>
        <end position="24"/>
    </location>
</feature>
<dbReference type="AlphaFoldDB" id="A0A1G6PGQ6"/>
<dbReference type="EMBL" id="FNAB01000001">
    <property type="protein sequence ID" value="SDC79343.1"/>
    <property type="molecule type" value="Genomic_DNA"/>
</dbReference>
<dbReference type="InterPro" id="IPR021741">
    <property type="entry name" value="DUF3311"/>
</dbReference>
<feature type="transmembrane region" description="Helical" evidence="2">
    <location>
        <begin position="31"/>
        <end position="54"/>
    </location>
</feature>
<evidence type="ECO:0000256" key="1">
    <source>
        <dbReference type="SAM" id="MobiDB-lite"/>
    </source>
</evidence>